<protein>
    <submittedName>
        <fullName evidence="1">Cytochrome P450 3A30</fullName>
    </submittedName>
</protein>
<organism evidence="1 2">
    <name type="scientific">Lindgomyces ingoldianus</name>
    <dbReference type="NCBI Taxonomy" id="673940"/>
    <lineage>
        <taxon>Eukaryota</taxon>
        <taxon>Fungi</taxon>
        <taxon>Dikarya</taxon>
        <taxon>Ascomycota</taxon>
        <taxon>Pezizomycotina</taxon>
        <taxon>Dothideomycetes</taxon>
        <taxon>Pleosporomycetidae</taxon>
        <taxon>Pleosporales</taxon>
        <taxon>Lindgomycetaceae</taxon>
        <taxon>Lindgomyces</taxon>
    </lineage>
</organism>
<comment type="caution">
    <text evidence="1">The sequence shown here is derived from an EMBL/GenBank/DDBJ whole genome shotgun (WGS) entry which is preliminary data.</text>
</comment>
<dbReference type="Proteomes" id="UP000799755">
    <property type="component" value="Unassembled WGS sequence"/>
</dbReference>
<gene>
    <name evidence="1" type="ORF">BDR25DRAFT_374782</name>
</gene>
<proteinExistence type="predicted"/>
<evidence type="ECO:0000313" key="1">
    <source>
        <dbReference type="EMBL" id="KAF2467469.1"/>
    </source>
</evidence>
<evidence type="ECO:0000313" key="2">
    <source>
        <dbReference type="Proteomes" id="UP000799755"/>
    </source>
</evidence>
<reference evidence="1" key="1">
    <citation type="journal article" date="2020" name="Stud. Mycol.">
        <title>101 Dothideomycetes genomes: a test case for predicting lifestyles and emergence of pathogens.</title>
        <authorList>
            <person name="Haridas S."/>
            <person name="Albert R."/>
            <person name="Binder M."/>
            <person name="Bloem J."/>
            <person name="Labutti K."/>
            <person name="Salamov A."/>
            <person name="Andreopoulos B."/>
            <person name="Baker S."/>
            <person name="Barry K."/>
            <person name="Bills G."/>
            <person name="Bluhm B."/>
            <person name="Cannon C."/>
            <person name="Castanera R."/>
            <person name="Culley D."/>
            <person name="Daum C."/>
            <person name="Ezra D."/>
            <person name="Gonzalez J."/>
            <person name="Henrissat B."/>
            <person name="Kuo A."/>
            <person name="Liang C."/>
            <person name="Lipzen A."/>
            <person name="Lutzoni F."/>
            <person name="Magnuson J."/>
            <person name="Mondo S."/>
            <person name="Nolan M."/>
            <person name="Ohm R."/>
            <person name="Pangilinan J."/>
            <person name="Park H.-J."/>
            <person name="Ramirez L."/>
            <person name="Alfaro M."/>
            <person name="Sun H."/>
            <person name="Tritt A."/>
            <person name="Yoshinaga Y."/>
            <person name="Zwiers L.-H."/>
            <person name="Turgeon B."/>
            <person name="Goodwin S."/>
            <person name="Spatafora J."/>
            <person name="Crous P."/>
            <person name="Grigoriev I."/>
        </authorList>
    </citation>
    <scope>NUCLEOTIDE SEQUENCE</scope>
    <source>
        <strain evidence="1">ATCC 200398</strain>
    </source>
</reference>
<keyword evidence="2" id="KW-1185">Reference proteome</keyword>
<accession>A0ACB6QKI0</accession>
<sequence>MEPSRGQSWLTIGASAAAAAFAYLVIKFIQHRRFYKDLPKPPYDFIWGHLKLMGEITSLFPSNCHVQVYITTISRKYKLPGLWYLDLWPLGPTFLVITDPDLALYITVQKNHPKHPVEQEFIAPIVGENNIVAAEGPAWKYLHNMLAPPFAISAVRNLAEMMSEEVMVFRSTLHKLAKTREVFRLEDISSNLTFDVVAKATFGFSLNAQTKGNPAIHDFSEICRAFVIEKNSWNFVKKFFATRKRKSATKRLDSQLEKMIRERFVVLQRDNVDVSQKRGLSIADLILRERINEGRDLNPEFMETAITSIKTMLLGGTGTTTDTVCFIFMLLSVHPEIVEKLREEHDRVFTPGIDATYAMIQDSSQKLSELTYTTNVIKETLRFYPVGNTARGEDATGFVTYKGQQYSTKGHIILPVQHSMQNNPDVFPNPKAFDPDRFTREDFIRHAWRPFERGPRACLGQALAMDELRIILLLTVREFDFQCADIKPNRKPRVEWTDLDVTFGDRAFQEFIFEAKPRDGMKMTVRESGKGVD</sequence>
<dbReference type="EMBL" id="MU003520">
    <property type="protein sequence ID" value="KAF2467469.1"/>
    <property type="molecule type" value="Genomic_DNA"/>
</dbReference>
<name>A0ACB6QKI0_9PLEO</name>